<keyword evidence="3" id="KW-1185">Reference proteome</keyword>
<gene>
    <name evidence="2" type="ORF">HINF_LOCUS51392</name>
    <name evidence="1" type="ORF">HINF_LOCUS53530</name>
</gene>
<dbReference type="Proteomes" id="UP001642409">
    <property type="component" value="Unassembled WGS sequence"/>
</dbReference>
<evidence type="ECO:0000313" key="3">
    <source>
        <dbReference type="Proteomes" id="UP001642409"/>
    </source>
</evidence>
<reference evidence="2 3" key="2">
    <citation type="submission" date="2024-07" db="EMBL/GenBank/DDBJ databases">
        <authorList>
            <person name="Akdeniz Z."/>
        </authorList>
    </citation>
    <scope>NUCLEOTIDE SEQUENCE [LARGE SCALE GENOMIC DNA]</scope>
</reference>
<dbReference type="EMBL" id="CATOUU010000997">
    <property type="protein sequence ID" value="CAI9965885.1"/>
    <property type="molecule type" value="Genomic_DNA"/>
</dbReference>
<proteinExistence type="predicted"/>
<reference evidence="1" key="1">
    <citation type="submission" date="2023-06" db="EMBL/GenBank/DDBJ databases">
        <authorList>
            <person name="Kurt Z."/>
        </authorList>
    </citation>
    <scope>NUCLEOTIDE SEQUENCE</scope>
</reference>
<evidence type="ECO:0000313" key="1">
    <source>
        <dbReference type="EMBL" id="CAI9965885.1"/>
    </source>
</evidence>
<accession>A0AA86REN0</accession>
<sequence>MNQLLQNELISNKMLSHQQYTKFRIGVFPVYQSKLSTFYKALQYLNTYQTKIQINQKQITLQYFPTSPQQLKNYIQEQNMRKQIGKLQPKEDYIYVRTQPICSMQLTPQQSATLNKEFDSRISEISVFQSVESQYQDTFVDFLKLKMDKDSRQLSNHLQKSQLCTSTSEGITFEELIANQLLLPTAMSCDGYFAIQNFDAEEIHVEQLTQLTQYFTDSIMLSHEECLSDGLLTELEKDFRIVLINNDFNEYKINDPQIVDFLTQKSIVTSLGAAVSAVTRRILDKFLDTTAQYRSQFFPKQFALNTDYLQSKNIRPQFTDYLYPINRYSMIENVLKPDLAGKIQLKRVCDQIIQTMDEADKYSYYISPEHENLLCKSKDKYIQYPQQKLLQLKIVHARQLMSIGITFLKMSFVKEAEQFMKQAQYLIGKQDAVLLYMTQLYSFFITKLLNEQTNVQTQVTTMMQLARQTRILTCAGLGNIAADILIYLLNELDGMRQITEFTAVSRIFYQTVQMLPMQFMRSRQLIKFSTLFEKHLKLSKMMLLWGFKQAFSLSVFNPKLFCPHDTQVFELMVMQICNNLYTPLDFCKWLVRDFSSVAYFQLQNAYLLNQFVHKQVQKRGFHLAQLNPLTQPDIKGQSQKTALSKNGLFVPVQMHDEHQIEFTNTKVTLTMNQNILNEYQNVKAEFTAFNCKLQSQIQDRLSNKLNNFEFQLINEKNKRFQKIFVHEPVMLQLALPLTLQAHLFEVRNLYFNKNLQAQIVSQYCEPQRNSLIVTVQFIQIDNTICELFELSHVEIGSKTFSFRAQVNKFEFILYNKFCYLKLMNVQTINSNQFEETYGYEAPSGNQKNYLQFEFKTQFTNSTSFTINTRENQYVFIKGQREFTRRKLQLKQKDYFESAYTLLEFEIPVTEDTLMLVVPTDLTDAELTYVMLDQVFKVQLQNYQKHIQKTSCEQYRTLTNGSFMVVHSQTVGTQNQKLVLKKLGYSTMHLVFVQNNEQIELNFGNNFAQKQFYNDVFADFGVNVNNVGQNKIVIRPDEVMKSTLSSARRECQIKCENCFLQGTVNKILEQDFALELMCIGKYRIIMTLTFESVDLCKVITIEG</sequence>
<name>A0AA86REN0_9EUKA</name>
<organism evidence="1">
    <name type="scientific">Hexamita inflata</name>
    <dbReference type="NCBI Taxonomy" id="28002"/>
    <lineage>
        <taxon>Eukaryota</taxon>
        <taxon>Metamonada</taxon>
        <taxon>Diplomonadida</taxon>
        <taxon>Hexamitidae</taxon>
        <taxon>Hexamitinae</taxon>
        <taxon>Hexamita</taxon>
    </lineage>
</organism>
<comment type="caution">
    <text evidence="1">The sequence shown here is derived from an EMBL/GenBank/DDBJ whole genome shotgun (WGS) entry which is preliminary data.</text>
</comment>
<dbReference type="EMBL" id="CAXDID020000251">
    <property type="protein sequence ID" value="CAL6064518.1"/>
    <property type="molecule type" value="Genomic_DNA"/>
</dbReference>
<dbReference type="AlphaFoldDB" id="A0AA86REN0"/>
<evidence type="ECO:0000313" key="2">
    <source>
        <dbReference type="EMBL" id="CAL6064518.1"/>
    </source>
</evidence>
<protein>
    <submittedName>
        <fullName evidence="1">Uncharacterized protein</fullName>
    </submittedName>
</protein>